<dbReference type="OrthoDB" id="66599at2759"/>
<reference evidence="3 4" key="1">
    <citation type="submission" date="2018-11" db="EMBL/GenBank/DDBJ databases">
        <authorList>
            <consortium name="Pathogen Informatics"/>
        </authorList>
    </citation>
    <scope>NUCLEOTIDE SEQUENCE [LARGE SCALE GENOMIC DNA]</scope>
</reference>
<feature type="compositionally biased region" description="Polar residues" evidence="1">
    <location>
        <begin position="150"/>
        <end position="161"/>
    </location>
</feature>
<dbReference type="Pfam" id="PF21040">
    <property type="entry name" value="CEP104-like_TOG"/>
    <property type="match status" value="1"/>
</dbReference>
<proteinExistence type="predicted"/>
<name>A0A3P7WLZ2_HELPZ</name>
<gene>
    <name evidence="3" type="ORF">HPBE_LOCUS4671</name>
</gene>
<accession>A0A3P7WLZ2</accession>
<organism evidence="3">
    <name type="scientific">Heligmosomoides polygyrus</name>
    <name type="common">Parasitic roundworm</name>
    <dbReference type="NCBI Taxonomy" id="6339"/>
    <lineage>
        <taxon>Eukaryota</taxon>
        <taxon>Metazoa</taxon>
        <taxon>Ecdysozoa</taxon>
        <taxon>Nematoda</taxon>
        <taxon>Chromadorea</taxon>
        <taxon>Rhabditida</taxon>
        <taxon>Rhabditina</taxon>
        <taxon>Rhabditomorpha</taxon>
        <taxon>Strongyloidea</taxon>
        <taxon>Heligmosomidae</taxon>
        <taxon>Heligmosomoides</taxon>
    </lineage>
</organism>
<reference evidence="5" key="2">
    <citation type="submission" date="2019-09" db="UniProtKB">
        <authorList>
            <consortium name="WormBaseParasite"/>
        </authorList>
    </citation>
    <scope>IDENTIFICATION</scope>
</reference>
<feature type="compositionally biased region" description="Basic and acidic residues" evidence="1">
    <location>
        <begin position="325"/>
        <end position="336"/>
    </location>
</feature>
<evidence type="ECO:0000259" key="2">
    <source>
        <dbReference type="Pfam" id="PF21038"/>
    </source>
</evidence>
<dbReference type="WBParaSite" id="HPBE_0000467001-mRNA-1">
    <property type="protein sequence ID" value="HPBE_0000467001-mRNA-1"/>
    <property type="gene ID" value="HPBE_0000467001"/>
</dbReference>
<evidence type="ECO:0000313" key="3">
    <source>
        <dbReference type="EMBL" id="VDO62031.1"/>
    </source>
</evidence>
<dbReference type="PANTHER" id="PTHR13371:SF0">
    <property type="entry name" value="CENTROSOMAL PROTEIN OF 104 KDA"/>
    <property type="match status" value="1"/>
</dbReference>
<dbReference type="Pfam" id="PF21038">
    <property type="entry name" value="CEP104_N"/>
    <property type="match status" value="1"/>
</dbReference>
<feature type="compositionally biased region" description="Low complexity" evidence="1">
    <location>
        <begin position="301"/>
        <end position="313"/>
    </location>
</feature>
<dbReference type="GO" id="GO:0005929">
    <property type="term" value="C:cilium"/>
    <property type="evidence" value="ECO:0007669"/>
    <property type="project" value="TreeGrafter"/>
</dbReference>
<dbReference type="PANTHER" id="PTHR13371">
    <property type="entry name" value="GLYCINE-, GLUTAMATE-, THIENYLCYCLOHEXYLPIPERIDINE-BINDING PROTEIN"/>
    <property type="match status" value="1"/>
</dbReference>
<evidence type="ECO:0000313" key="4">
    <source>
        <dbReference type="Proteomes" id="UP000050761"/>
    </source>
</evidence>
<protein>
    <submittedName>
        <fullName evidence="5">UVR domain-containing protein</fullName>
    </submittedName>
</protein>
<sequence length="747" mass="83460">MTKALHYRAKVDGNFLDPAVLSSQAWISQREGGGAAKLELVLQRRSIVDRIEIIAHSQYMPRRVAIATTDDEVNGSEKELGEVEFQAGYAEHSLLKTVYTDVRCTVIILRIKPPEGETGSNEHRQVGLAGVQIFGRYESAPGPDDAAFGSRTNPTDIPTNGRFSAEIDELLQRVERNKSKVAMEMDFNQAKRAQLETNLLKKARSEMGELEHEQFEAIKDEDFHRALNLQEEMKTLRGNVLASVDPRLTTDVNDSNTTADIHRPKNLFDKEDSKITTPKLFVPIASSNSSHSDRVLKKRPSSVSSKASSSSGSGTKNTPLPKVTELQRNKFLEKENTVVPALQDKRRLPDIAQEESKVLDQEQQLPPLHPSETDNYSKMVELFGLVEYEYSNNVNDKQQHPTTYRLLRISARPFRKDCSLQHLRCIQGGSIHYSTVARWYQRFKALDISLEGPPRSGRPLVVEDDSLCEAFKVYTGALDLLDYVCTKFMVDHSLQKSAPQFVKALHGTIAVRASDTDRRSAGKTLTTMNEILELDRKIAKVFINQYLKSAVRGGLRGQATIIQNATESIGTPNPEVGLTEQSVTQFGLFCLKQSDPEVRSIGKKLVLDVYANGKRNVVFKLVSAEERDHPHPLLRTVLDEIVVLNSSQASYCKIKTYNARTLASEASVEDLVMQARKIKYDVIGLPETRRHHPLHAAYDSGEELFLGTCDSRGVGCVGVLVNTHLAMNKSKIDAVVKYGVPYVYVLI</sequence>
<evidence type="ECO:0000313" key="5">
    <source>
        <dbReference type="WBParaSite" id="HPBE_0000467001-mRNA-1"/>
    </source>
</evidence>
<feature type="domain" description="Centrosomal protein CEP104 N-terminal" evidence="2">
    <location>
        <begin position="26"/>
        <end position="135"/>
    </location>
</feature>
<feature type="region of interest" description="Disordered" evidence="1">
    <location>
        <begin position="142"/>
        <end position="161"/>
    </location>
</feature>
<dbReference type="InterPro" id="IPR048739">
    <property type="entry name" value="CEP104_N"/>
</dbReference>
<dbReference type="AlphaFoldDB" id="A0A3P7WLZ2"/>
<evidence type="ECO:0000256" key="1">
    <source>
        <dbReference type="SAM" id="MobiDB-lite"/>
    </source>
</evidence>
<dbReference type="EMBL" id="UZAH01025347">
    <property type="protein sequence ID" value="VDO62031.1"/>
    <property type="molecule type" value="Genomic_DNA"/>
</dbReference>
<keyword evidence="4" id="KW-1185">Reference proteome</keyword>
<dbReference type="Proteomes" id="UP000050761">
    <property type="component" value="Unassembled WGS sequence"/>
</dbReference>
<dbReference type="InterPro" id="IPR052607">
    <property type="entry name" value="CEP104-like"/>
</dbReference>
<feature type="region of interest" description="Disordered" evidence="1">
    <location>
        <begin position="284"/>
        <end position="337"/>
    </location>
</feature>